<dbReference type="InterPro" id="IPR001789">
    <property type="entry name" value="Sig_transdc_resp-reg_receiver"/>
</dbReference>
<dbReference type="PANTHER" id="PTHR43214:SF24">
    <property type="entry name" value="TRANSCRIPTIONAL REGULATORY PROTEIN NARL-RELATED"/>
    <property type="match status" value="1"/>
</dbReference>
<dbReference type="InterPro" id="IPR011006">
    <property type="entry name" value="CheY-like_superfamily"/>
</dbReference>
<reference evidence="8 9" key="1">
    <citation type="submission" date="2021-01" db="EMBL/GenBank/DDBJ databases">
        <title>Whole genome shotgun sequence of Actinoplanes deccanensis NBRC 13994.</title>
        <authorList>
            <person name="Komaki H."/>
            <person name="Tamura T."/>
        </authorList>
    </citation>
    <scope>NUCLEOTIDE SEQUENCE [LARGE SCALE GENOMIC DNA]</scope>
    <source>
        <strain evidence="8 9">NBRC 13994</strain>
    </source>
</reference>
<dbReference type="InterPro" id="IPR016032">
    <property type="entry name" value="Sig_transdc_resp-reg_C-effctor"/>
</dbReference>
<evidence type="ECO:0000313" key="9">
    <source>
        <dbReference type="Proteomes" id="UP000609879"/>
    </source>
</evidence>
<dbReference type="PRINTS" id="PR00038">
    <property type="entry name" value="HTHLUXR"/>
</dbReference>
<comment type="caution">
    <text evidence="8">The sequence shown here is derived from an EMBL/GenBank/DDBJ whole genome shotgun (WGS) entry which is preliminary data.</text>
</comment>
<dbReference type="CDD" id="cd17535">
    <property type="entry name" value="REC_NarL-like"/>
    <property type="match status" value="1"/>
</dbReference>
<dbReference type="RefSeq" id="WP_203773124.1">
    <property type="nucleotide sequence ID" value="NZ_BAAABO010000028.1"/>
</dbReference>
<evidence type="ECO:0000256" key="1">
    <source>
        <dbReference type="ARBA" id="ARBA00022553"/>
    </source>
</evidence>
<dbReference type="Proteomes" id="UP000609879">
    <property type="component" value="Unassembled WGS sequence"/>
</dbReference>
<dbReference type="EMBL" id="BOMI01000145">
    <property type="protein sequence ID" value="GID78313.1"/>
    <property type="molecule type" value="Genomic_DNA"/>
</dbReference>
<keyword evidence="2" id="KW-0805">Transcription regulation</keyword>
<dbReference type="SUPFAM" id="SSF46894">
    <property type="entry name" value="C-terminal effector domain of the bipartite response regulators"/>
    <property type="match status" value="1"/>
</dbReference>
<evidence type="ECO:0000313" key="8">
    <source>
        <dbReference type="EMBL" id="GID78313.1"/>
    </source>
</evidence>
<dbReference type="Pfam" id="PF00196">
    <property type="entry name" value="GerE"/>
    <property type="match status" value="1"/>
</dbReference>
<keyword evidence="4" id="KW-0804">Transcription</keyword>
<dbReference type="SUPFAM" id="SSF52172">
    <property type="entry name" value="CheY-like"/>
    <property type="match status" value="1"/>
</dbReference>
<keyword evidence="9" id="KW-1185">Reference proteome</keyword>
<evidence type="ECO:0000259" key="7">
    <source>
        <dbReference type="PROSITE" id="PS50110"/>
    </source>
</evidence>
<organism evidence="8 9">
    <name type="scientific">Paractinoplanes deccanensis</name>
    <dbReference type="NCBI Taxonomy" id="113561"/>
    <lineage>
        <taxon>Bacteria</taxon>
        <taxon>Bacillati</taxon>
        <taxon>Actinomycetota</taxon>
        <taxon>Actinomycetes</taxon>
        <taxon>Micromonosporales</taxon>
        <taxon>Micromonosporaceae</taxon>
        <taxon>Paractinoplanes</taxon>
    </lineage>
</organism>
<accession>A0ABQ3YEA7</accession>
<sequence>MITVLLVDDEPLVRAGVAMLLTKETDIEIVAEADNGLEAIDLTRRHRPDIVLMDLNMSDMDGATATRELTGAGLFPDDPYRPRVLVLTTFLQNEKVDEALRAGASGYLVKHGLRNGSAEHLAAGIRELAAGGHYLHPAITGGVIAAATAAPPDPARRAPSVLDRLTSREREILKNMAFGYENGEIAARLFLSQATVRTHVSRIIMKLGVHGRTQAVVTAYQNRLVAPGPPD</sequence>
<dbReference type="SMART" id="SM00421">
    <property type="entry name" value="HTH_LUXR"/>
    <property type="match status" value="1"/>
</dbReference>
<evidence type="ECO:0000256" key="2">
    <source>
        <dbReference type="ARBA" id="ARBA00023015"/>
    </source>
</evidence>
<protein>
    <submittedName>
        <fullName evidence="8">DNA-binding response regulator</fullName>
    </submittedName>
</protein>
<dbReference type="InterPro" id="IPR039420">
    <property type="entry name" value="WalR-like"/>
</dbReference>
<feature type="modified residue" description="4-aspartylphosphate" evidence="5">
    <location>
        <position position="54"/>
    </location>
</feature>
<dbReference type="PANTHER" id="PTHR43214">
    <property type="entry name" value="TWO-COMPONENT RESPONSE REGULATOR"/>
    <property type="match status" value="1"/>
</dbReference>
<dbReference type="CDD" id="cd06170">
    <property type="entry name" value="LuxR_C_like"/>
    <property type="match status" value="1"/>
</dbReference>
<dbReference type="PROSITE" id="PS50110">
    <property type="entry name" value="RESPONSE_REGULATORY"/>
    <property type="match status" value="1"/>
</dbReference>
<feature type="domain" description="Response regulatory" evidence="7">
    <location>
        <begin position="3"/>
        <end position="125"/>
    </location>
</feature>
<dbReference type="Pfam" id="PF00072">
    <property type="entry name" value="Response_reg"/>
    <property type="match status" value="1"/>
</dbReference>
<dbReference type="PROSITE" id="PS00622">
    <property type="entry name" value="HTH_LUXR_1"/>
    <property type="match status" value="1"/>
</dbReference>
<evidence type="ECO:0000256" key="5">
    <source>
        <dbReference type="PROSITE-ProRule" id="PRU00169"/>
    </source>
</evidence>
<feature type="domain" description="HTH luxR-type" evidence="6">
    <location>
        <begin position="158"/>
        <end position="223"/>
    </location>
</feature>
<dbReference type="Gene3D" id="3.40.50.2300">
    <property type="match status" value="1"/>
</dbReference>
<evidence type="ECO:0000256" key="3">
    <source>
        <dbReference type="ARBA" id="ARBA00023125"/>
    </source>
</evidence>
<evidence type="ECO:0000256" key="4">
    <source>
        <dbReference type="ARBA" id="ARBA00023163"/>
    </source>
</evidence>
<dbReference type="InterPro" id="IPR058245">
    <property type="entry name" value="NreC/VraR/RcsB-like_REC"/>
</dbReference>
<evidence type="ECO:0000259" key="6">
    <source>
        <dbReference type="PROSITE" id="PS50043"/>
    </source>
</evidence>
<gene>
    <name evidence="8" type="ORF">Ade02nite_69540</name>
</gene>
<proteinExistence type="predicted"/>
<dbReference type="PROSITE" id="PS50043">
    <property type="entry name" value="HTH_LUXR_2"/>
    <property type="match status" value="1"/>
</dbReference>
<dbReference type="SMART" id="SM00448">
    <property type="entry name" value="REC"/>
    <property type="match status" value="1"/>
</dbReference>
<keyword evidence="1 5" id="KW-0597">Phosphoprotein</keyword>
<dbReference type="GO" id="GO:0003677">
    <property type="term" value="F:DNA binding"/>
    <property type="evidence" value="ECO:0007669"/>
    <property type="project" value="UniProtKB-KW"/>
</dbReference>
<keyword evidence="3 8" id="KW-0238">DNA-binding</keyword>
<dbReference type="InterPro" id="IPR000792">
    <property type="entry name" value="Tscrpt_reg_LuxR_C"/>
</dbReference>
<name>A0ABQ3YEA7_9ACTN</name>